<proteinExistence type="predicted"/>
<gene>
    <name evidence="2" type="ORF">Ssi02_65310</name>
</gene>
<accession>A0A919V8M8</accession>
<comment type="caution">
    <text evidence="2">The sequence shown here is derived from an EMBL/GenBank/DDBJ whole genome shotgun (WGS) entry which is preliminary data.</text>
</comment>
<evidence type="ECO:0000313" key="2">
    <source>
        <dbReference type="EMBL" id="GII96300.1"/>
    </source>
</evidence>
<sequence>MADVGAATELAGEVADVNDADLFAALLPEQGCGSSRFGVGAEPRPWAGLLACGVIVALPSNKIVLLMASACLVVALVVMAALAIGSAFATHEHRRRAAIRTLDLLLRLVPWYPPGR</sequence>
<dbReference type="AlphaFoldDB" id="A0A919V8M8"/>
<dbReference type="EMBL" id="BOOW01000043">
    <property type="protein sequence ID" value="GII96300.1"/>
    <property type="molecule type" value="Genomic_DNA"/>
</dbReference>
<name>A0A919V8M8_9ACTN</name>
<keyword evidence="1" id="KW-0812">Transmembrane</keyword>
<evidence type="ECO:0000256" key="1">
    <source>
        <dbReference type="SAM" id="Phobius"/>
    </source>
</evidence>
<evidence type="ECO:0000313" key="3">
    <source>
        <dbReference type="Proteomes" id="UP000606172"/>
    </source>
</evidence>
<feature type="transmembrane region" description="Helical" evidence="1">
    <location>
        <begin position="63"/>
        <end position="90"/>
    </location>
</feature>
<organism evidence="2 3">
    <name type="scientific">Sinosporangium siamense</name>
    <dbReference type="NCBI Taxonomy" id="1367973"/>
    <lineage>
        <taxon>Bacteria</taxon>
        <taxon>Bacillati</taxon>
        <taxon>Actinomycetota</taxon>
        <taxon>Actinomycetes</taxon>
        <taxon>Streptosporangiales</taxon>
        <taxon>Streptosporangiaceae</taxon>
        <taxon>Sinosporangium</taxon>
    </lineage>
</organism>
<dbReference type="Proteomes" id="UP000606172">
    <property type="component" value="Unassembled WGS sequence"/>
</dbReference>
<reference evidence="2" key="1">
    <citation type="submission" date="2021-01" db="EMBL/GenBank/DDBJ databases">
        <title>Whole genome shotgun sequence of Sinosporangium siamense NBRC 109515.</title>
        <authorList>
            <person name="Komaki H."/>
            <person name="Tamura T."/>
        </authorList>
    </citation>
    <scope>NUCLEOTIDE SEQUENCE</scope>
    <source>
        <strain evidence="2">NBRC 109515</strain>
    </source>
</reference>
<keyword evidence="1" id="KW-0472">Membrane</keyword>
<keyword evidence="3" id="KW-1185">Reference proteome</keyword>
<protein>
    <submittedName>
        <fullName evidence="2">Uncharacterized protein</fullName>
    </submittedName>
</protein>
<keyword evidence="1" id="KW-1133">Transmembrane helix</keyword>